<dbReference type="EMBL" id="DRYK01000030">
    <property type="protein sequence ID" value="HHP67616.1"/>
    <property type="molecule type" value="Genomic_DNA"/>
</dbReference>
<dbReference type="InterPro" id="IPR000825">
    <property type="entry name" value="SUF_FeS_clus_asmbl_SufBD_core"/>
</dbReference>
<dbReference type="AlphaFoldDB" id="A0A7J3XY75"/>
<protein>
    <recommendedName>
        <fullName evidence="1">SUF system FeS cluster assembly SufBD core domain-containing protein</fullName>
    </recommendedName>
</protein>
<dbReference type="GO" id="GO:0016226">
    <property type="term" value="P:iron-sulfur cluster assembly"/>
    <property type="evidence" value="ECO:0007669"/>
    <property type="project" value="InterPro"/>
</dbReference>
<proteinExistence type="predicted"/>
<name>A0A7J3XY75_9CREN</name>
<sequence>MSVEEGFIGDSPTIKHYIEPREYLKDVEESRREGLAGGGVSVAGGVVSGEAGSAWHAPGCSSIYCQVHKTLDPETLVVDAGPGPHTRVDIDVGEGLLPLNLELSLLDPSLRVVEFNVKGSGLLSAWVRIRGGSGRRLVLKLNLPKGRTSYIGVSEECGGYSGERAVILESSRALRVEEFIRVESSSFRVKNIVVAENGSKLDWETWGTAAGDSPLLHLHGLAVSTGGSTTALRGVISIHKNSRRGSVVYGLDSIQLDGRSLMQPKLEVYTSEVKEARHYARNVRFTADQLFYLSSRGLSTREAYFLLLTGLAKTGVEDPEVSSLLEHAFKQILLKLGLPG</sequence>
<organism evidence="2">
    <name type="scientific">Thermogladius calderae</name>
    <dbReference type="NCBI Taxonomy" id="1200300"/>
    <lineage>
        <taxon>Archaea</taxon>
        <taxon>Thermoproteota</taxon>
        <taxon>Thermoprotei</taxon>
        <taxon>Desulfurococcales</taxon>
        <taxon>Desulfurococcaceae</taxon>
        <taxon>Thermogladius</taxon>
    </lineage>
</organism>
<evidence type="ECO:0000259" key="1">
    <source>
        <dbReference type="Pfam" id="PF01458"/>
    </source>
</evidence>
<accession>A0A7J3XY75</accession>
<comment type="caution">
    <text evidence="2">The sequence shown here is derived from an EMBL/GenBank/DDBJ whole genome shotgun (WGS) entry which is preliminary data.</text>
</comment>
<dbReference type="SUPFAM" id="SSF101960">
    <property type="entry name" value="Stabilizer of iron transporter SufD"/>
    <property type="match status" value="1"/>
</dbReference>
<feature type="domain" description="SUF system FeS cluster assembly SufBD core" evidence="1">
    <location>
        <begin position="183"/>
        <end position="310"/>
    </location>
</feature>
<dbReference type="InterPro" id="IPR037284">
    <property type="entry name" value="SUF_FeS_clus_asmbl_SufBD_sf"/>
</dbReference>
<reference evidence="2" key="1">
    <citation type="journal article" date="2020" name="mSystems">
        <title>Genome- and Community-Level Interaction Insights into Carbon Utilization and Element Cycling Functions of Hydrothermarchaeota in Hydrothermal Sediment.</title>
        <authorList>
            <person name="Zhou Z."/>
            <person name="Liu Y."/>
            <person name="Xu W."/>
            <person name="Pan J."/>
            <person name="Luo Z.H."/>
            <person name="Li M."/>
        </authorList>
    </citation>
    <scope>NUCLEOTIDE SEQUENCE [LARGE SCALE GENOMIC DNA]</scope>
    <source>
        <strain evidence="2">SpSt-110</strain>
    </source>
</reference>
<gene>
    <name evidence="2" type="ORF">ENM60_02325</name>
</gene>
<evidence type="ECO:0000313" key="2">
    <source>
        <dbReference type="EMBL" id="HHP67616.1"/>
    </source>
</evidence>
<dbReference type="Pfam" id="PF01458">
    <property type="entry name" value="SUFBD_core"/>
    <property type="match status" value="1"/>
</dbReference>